<dbReference type="Pfam" id="PF13614">
    <property type="entry name" value="AAA_31"/>
    <property type="match status" value="1"/>
</dbReference>
<evidence type="ECO:0000313" key="2">
    <source>
        <dbReference type="EMBL" id="KNY29511.1"/>
    </source>
</evidence>
<dbReference type="CDD" id="cd01983">
    <property type="entry name" value="SIMIBI"/>
    <property type="match status" value="1"/>
</dbReference>
<gene>
    <name evidence="2" type="ORF">Bccel_4785</name>
</gene>
<dbReference type="Proteomes" id="UP000036923">
    <property type="component" value="Unassembled WGS sequence"/>
</dbReference>
<sequence>MSSKGKQMLAVWGSPNSGKTIASIKLAKELSSKKKNVLLILCDDICPALPTIYKSKEPIEASIGDVLAASNITQEVILKNCVAINGNPYLSLLGYKACENPYFYAEYGKDRAVDFFVLLRHIVDYVVIDCSSILTESVLSTVALEVADNVLRLGRCDLKSISYFMSMLPLLGEQKFKSESHIKVLSNAKPMQDIEEYKNAYGGISHILPHVQDIEEQAASITLFDEIKGKSAKDFDYSIKAIVKEVFGNE</sequence>
<evidence type="ECO:0000259" key="1">
    <source>
        <dbReference type="Pfam" id="PF13614"/>
    </source>
</evidence>
<dbReference type="STRING" id="398512.Bccel_4785"/>
<protein>
    <submittedName>
        <fullName evidence="2">Cobyrinic acid ac-diamide synthase</fullName>
    </submittedName>
</protein>
<dbReference type="RefSeq" id="WP_036935456.1">
    <property type="nucleotide sequence ID" value="NZ_JQKC01000001.1"/>
</dbReference>
<reference evidence="3" key="1">
    <citation type="submission" date="2015-07" db="EMBL/GenBank/DDBJ databases">
        <title>Near-Complete Genome Sequence of the Cellulolytic Bacterium Bacteroides (Pseudobacteroides) cellulosolvens ATCC 35603.</title>
        <authorList>
            <person name="Dassa B."/>
            <person name="Utturkar S.M."/>
            <person name="Klingeman D.M."/>
            <person name="Hurt R.A."/>
            <person name="Keller M."/>
            <person name="Xu J."/>
            <person name="Reddy Y.H.K."/>
            <person name="Borovok I."/>
            <person name="Grinberg I.R."/>
            <person name="Lamed R."/>
            <person name="Zhivin O."/>
            <person name="Bayer E.A."/>
            <person name="Brown S.D."/>
        </authorList>
    </citation>
    <scope>NUCLEOTIDE SEQUENCE [LARGE SCALE GENOMIC DNA]</scope>
    <source>
        <strain evidence="3">DSM 2933</strain>
    </source>
</reference>
<evidence type="ECO:0000313" key="3">
    <source>
        <dbReference type="Proteomes" id="UP000036923"/>
    </source>
</evidence>
<name>A0A0L6JUH8_9FIRM</name>
<keyword evidence="3" id="KW-1185">Reference proteome</keyword>
<dbReference type="EMBL" id="LGTC01000001">
    <property type="protein sequence ID" value="KNY29511.1"/>
    <property type="molecule type" value="Genomic_DNA"/>
</dbReference>
<dbReference type="SUPFAM" id="SSF52540">
    <property type="entry name" value="P-loop containing nucleoside triphosphate hydrolases"/>
    <property type="match status" value="1"/>
</dbReference>
<dbReference type="OrthoDB" id="1705293at2"/>
<dbReference type="eggNOG" id="COG0455">
    <property type="taxonomic scope" value="Bacteria"/>
</dbReference>
<comment type="caution">
    <text evidence="2">The sequence shown here is derived from an EMBL/GenBank/DDBJ whole genome shotgun (WGS) entry which is preliminary data.</text>
</comment>
<accession>A0A0L6JUH8</accession>
<dbReference type="InterPro" id="IPR025669">
    <property type="entry name" value="AAA_dom"/>
</dbReference>
<dbReference type="AlphaFoldDB" id="A0A0L6JUH8"/>
<organism evidence="2 3">
    <name type="scientific">Pseudobacteroides cellulosolvens ATCC 35603 = DSM 2933</name>
    <dbReference type="NCBI Taxonomy" id="398512"/>
    <lineage>
        <taxon>Bacteria</taxon>
        <taxon>Bacillati</taxon>
        <taxon>Bacillota</taxon>
        <taxon>Clostridia</taxon>
        <taxon>Eubacteriales</taxon>
        <taxon>Oscillospiraceae</taxon>
        <taxon>Pseudobacteroides</taxon>
    </lineage>
</organism>
<dbReference type="InterPro" id="IPR027417">
    <property type="entry name" value="P-loop_NTPase"/>
</dbReference>
<proteinExistence type="predicted"/>
<dbReference type="PATRIC" id="fig|398512.5.peg.5016"/>
<dbReference type="Gene3D" id="3.40.50.300">
    <property type="entry name" value="P-loop containing nucleotide triphosphate hydrolases"/>
    <property type="match status" value="1"/>
</dbReference>
<feature type="domain" description="AAA" evidence="1">
    <location>
        <begin position="17"/>
        <end position="156"/>
    </location>
</feature>